<dbReference type="EMBL" id="JBFAKC010000014">
    <property type="protein sequence ID" value="MEV0711301.1"/>
    <property type="molecule type" value="Genomic_DNA"/>
</dbReference>
<comment type="caution">
    <text evidence="1">The sequence shown here is derived from an EMBL/GenBank/DDBJ whole genome shotgun (WGS) entry which is preliminary data.</text>
</comment>
<gene>
    <name evidence="1" type="ORF">AB0I48_27425</name>
</gene>
<sequence length="51" mass="5441">MSQEDGHVPGLFSHENVAEEVYTPADTVMHYPVFSGAEDGSFRAQAADGDA</sequence>
<reference evidence="1 2" key="1">
    <citation type="submission" date="2024-06" db="EMBL/GenBank/DDBJ databases">
        <title>The Natural Products Discovery Center: Release of the First 8490 Sequenced Strains for Exploring Actinobacteria Biosynthetic Diversity.</title>
        <authorList>
            <person name="Kalkreuter E."/>
            <person name="Kautsar S.A."/>
            <person name="Yang D."/>
            <person name="Bader C.D."/>
            <person name="Teijaro C.N."/>
            <person name="Fluegel L."/>
            <person name="Davis C.M."/>
            <person name="Simpson J.R."/>
            <person name="Lauterbach L."/>
            <person name="Steele A.D."/>
            <person name="Gui C."/>
            <person name="Meng S."/>
            <person name="Li G."/>
            <person name="Viehrig K."/>
            <person name="Ye F."/>
            <person name="Su P."/>
            <person name="Kiefer A.F."/>
            <person name="Nichols A."/>
            <person name="Cepeda A.J."/>
            <person name="Yan W."/>
            <person name="Fan B."/>
            <person name="Jiang Y."/>
            <person name="Adhikari A."/>
            <person name="Zheng C.-J."/>
            <person name="Schuster L."/>
            <person name="Cowan T.M."/>
            <person name="Smanski M.J."/>
            <person name="Chevrette M.G."/>
            <person name="De Carvalho L.P.S."/>
            <person name="Shen B."/>
        </authorList>
    </citation>
    <scope>NUCLEOTIDE SEQUENCE [LARGE SCALE GENOMIC DNA]</scope>
    <source>
        <strain evidence="1 2">NPDC050403</strain>
    </source>
</reference>
<organism evidence="1 2">
    <name type="scientific">Nocardia aurea</name>
    <dbReference type="NCBI Taxonomy" id="2144174"/>
    <lineage>
        <taxon>Bacteria</taxon>
        <taxon>Bacillati</taxon>
        <taxon>Actinomycetota</taxon>
        <taxon>Actinomycetes</taxon>
        <taxon>Mycobacteriales</taxon>
        <taxon>Nocardiaceae</taxon>
        <taxon>Nocardia</taxon>
    </lineage>
</organism>
<accession>A0ABV3G1I3</accession>
<dbReference type="RefSeq" id="WP_157978255.1">
    <property type="nucleotide sequence ID" value="NZ_JBEXKW010000047.1"/>
</dbReference>
<name>A0ABV3G1I3_9NOCA</name>
<evidence type="ECO:0000313" key="2">
    <source>
        <dbReference type="Proteomes" id="UP001551695"/>
    </source>
</evidence>
<dbReference type="Proteomes" id="UP001551695">
    <property type="component" value="Unassembled WGS sequence"/>
</dbReference>
<evidence type="ECO:0000313" key="1">
    <source>
        <dbReference type="EMBL" id="MEV0711301.1"/>
    </source>
</evidence>
<keyword evidence="2" id="KW-1185">Reference proteome</keyword>
<protein>
    <submittedName>
        <fullName evidence="1">Uncharacterized protein</fullName>
    </submittedName>
</protein>
<proteinExistence type="predicted"/>